<name>A0ABS9N8Q2_9ACTN</name>
<dbReference type="RefSeq" id="WP_238680987.1">
    <property type="nucleotide sequence ID" value="NZ_JAKKFD010000044.1"/>
</dbReference>
<sequence>MNPHLTTALRTAFEELADTAPAPVGLAQAALVSARRQRVTRLAVGGGFAAAICAALIGVVAVIAPISGTAGDQFADNGLRPLVVTAYSGIRDPKIEDPSPNFLYSLLLNAKTGRYDRVPYRYAMPSPDGSQVLVATGDNSLRYPTRAGVLDRASGNVRWIADFGSTSDARFPGYSSDGRWSPDGQRILFTHMPRTGTPGFVLVDPETLTTTFVPLPDLAAQNDQVTGLIWTPDSSGLALTLSKSVDDSTVTGIRFYDLAGRVVRTVPASGGPPDDVSFSPDGGHLALAPYLDGVQQTSVTVVDPVTGAVQHSFKVPISGGLIGWADDQHLLIRVFHDQGGIPASDQPAPVLGPGDDEYDRLLVVDLTGRVTHSMHLPAEYADHLFIGSSTGLPSSAAKITF</sequence>
<dbReference type="SUPFAM" id="SSF82171">
    <property type="entry name" value="DPP6 N-terminal domain-like"/>
    <property type="match status" value="1"/>
</dbReference>
<dbReference type="Pfam" id="PF07676">
    <property type="entry name" value="PD40"/>
    <property type="match status" value="1"/>
</dbReference>
<reference evidence="2 3" key="1">
    <citation type="submission" date="2022-01" db="EMBL/GenBank/DDBJ databases">
        <authorList>
            <person name="Riesco R."/>
            <person name="Trujillo M.E."/>
        </authorList>
    </citation>
    <scope>NUCLEOTIDE SEQUENCE [LARGE SCALE GENOMIC DNA]</scope>
    <source>
        <strain evidence="2 3">NIE79</strain>
    </source>
</reference>
<comment type="caution">
    <text evidence="2">The sequence shown here is derived from an EMBL/GenBank/DDBJ whole genome shotgun (WGS) entry which is preliminary data.</text>
</comment>
<dbReference type="Proteomes" id="UP001201629">
    <property type="component" value="Unassembled WGS sequence"/>
</dbReference>
<proteinExistence type="predicted"/>
<keyword evidence="1" id="KW-0812">Transmembrane</keyword>
<evidence type="ECO:0000256" key="1">
    <source>
        <dbReference type="SAM" id="Phobius"/>
    </source>
</evidence>
<keyword evidence="1" id="KW-1133">Transmembrane helix</keyword>
<accession>A0ABS9N8Q2</accession>
<gene>
    <name evidence="2" type="ORF">NIE79_004614</name>
</gene>
<feature type="transmembrane region" description="Helical" evidence="1">
    <location>
        <begin position="42"/>
        <end position="64"/>
    </location>
</feature>
<organism evidence="2 3">
    <name type="scientific">Micromonospora trifolii</name>
    <dbReference type="NCBI Taxonomy" id="2911208"/>
    <lineage>
        <taxon>Bacteria</taxon>
        <taxon>Bacillati</taxon>
        <taxon>Actinomycetota</taxon>
        <taxon>Actinomycetes</taxon>
        <taxon>Micromonosporales</taxon>
        <taxon>Micromonosporaceae</taxon>
        <taxon>Micromonospora</taxon>
    </lineage>
</organism>
<keyword evidence="1" id="KW-0472">Membrane</keyword>
<evidence type="ECO:0000313" key="2">
    <source>
        <dbReference type="EMBL" id="MCG5446050.1"/>
    </source>
</evidence>
<dbReference type="InterPro" id="IPR011042">
    <property type="entry name" value="6-blade_b-propeller_TolB-like"/>
</dbReference>
<evidence type="ECO:0000313" key="3">
    <source>
        <dbReference type="Proteomes" id="UP001201629"/>
    </source>
</evidence>
<dbReference type="EMBL" id="JAKKFD010000044">
    <property type="protein sequence ID" value="MCG5446050.1"/>
    <property type="molecule type" value="Genomic_DNA"/>
</dbReference>
<dbReference type="InterPro" id="IPR011659">
    <property type="entry name" value="WD40"/>
</dbReference>
<protein>
    <submittedName>
        <fullName evidence="2">WD40 repeat domain-containing protein</fullName>
    </submittedName>
</protein>
<dbReference type="Gene3D" id="2.120.10.30">
    <property type="entry name" value="TolB, C-terminal domain"/>
    <property type="match status" value="1"/>
</dbReference>
<keyword evidence="3" id="KW-1185">Reference proteome</keyword>